<gene>
    <name evidence="1" type="ORF">MM415B02689_0009</name>
</gene>
<sequence>MPVNMKPNWQSKLWEESMNEIRKMLREIELRGLYGKKQTSIKQDDK</sequence>
<evidence type="ECO:0000313" key="1">
    <source>
        <dbReference type="EMBL" id="QJA88775.1"/>
    </source>
</evidence>
<organism evidence="1">
    <name type="scientific">viral metagenome</name>
    <dbReference type="NCBI Taxonomy" id="1070528"/>
    <lineage>
        <taxon>unclassified sequences</taxon>
        <taxon>metagenomes</taxon>
        <taxon>organismal metagenomes</taxon>
    </lineage>
</organism>
<proteinExistence type="predicted"/>
<name>A0A6M3L695_9ZZZZ</name>
<protein>
    <submittedName>
        <fullName evidence="1">Uncharacterized protein</fullName>
    </submittedName>
</protein>
<reference evidence="1" key="1">
    <citation type="submission" date="2020-03" db="EMBL/GenBank/DDBJ databases">
        <title>The deep terrestrial virosphere.</title>
        <authorList>
            <person name="Holmfeldt K."/>
            <person name="Nilsson E."/>
            <person name="Simone D."/>
            <person name="Lopez-Fernandez M."/>
            <person name="Wu X."/>
            <person name="de Brujin I."/>
            <person name="Lundin D."/>
            <person name="Andersson A."/>
            <person name="Bertilsson S."/>
            <person name="Dopson M."/>
        </authorList>
    </citation>
    <scope>NUCLEOTIDE SEQUENCE</scope>
    <source>
        <strain evidence="1">MM415B02689</strain>
    </source>
</reference>
<dbReference type="AlphaFoldDB" id="A0A6M3L695"/>
<accession>A0A6M3L695</accession>
<dbReference type="EMBL" id="MT142803">
    <property type="protein sequence ID" value="QJA88775.1"/>
    <property type="molecule type" value="Genomic_DNA"/>
</dbReference>